<evidence type="ECO:0000256" key="1">
    <source>
        <dbReference type="SAM" id="SignalP"/>
    </source>
</evidence>
<name>F0Y7Y7_AURAN</name>
<protein>
    <recommendedName>
        <fullName evidence="2">Methyltransferase domain-containing protein</fullName>
    </recommendedName>
</protein>
<dbReference type="Gene3D" id="3.40.50.150">
    <property type="entry name" value="Vaccinia Virus protein VP39"/>
    <property type="match status" value="1"/>
</dbReference>
<dbReference type="KEGG" id="aaf:AURANDRAFT_63831"/>
<dbReference type="SUPFAM" id="SSF53335">
    <property type="entry name" value="S-adenosyl-L-methionine-dependent methyltransferases"/>
    <property type="match status" value="1"/>
</dbReference>
<dbReference type="AlphaFoldDB" id="F0Y7Y7"/>
<dbReference type="InterPro" id="IPR029063">
    <property type="entry name" value="SAM-dependent_MTases_sf"/>
</dbReference>
<feature type="domain" description="Methyltransferase" evidence="2">
    <location>
        <begin position="38"/>
        <end position="127"/>
    </location>
</feature>
<reference evidence="3 4" key="1">
    <citation type="journal article" date="2011" name="Proc. Natl. Acad. Sci. U.S.A.">
        <title>Niche of harmful alga Aureococcus anophagefferens revealed through ecogenomics.</title>
        <authorList>
            <person name="Gobler C.J."/>
            <person name="Berry D.L."/>
            <person name="Dyhrman S.T."/>
            <person name="Wilhelm S.W."/>
            <person name="Salamov A."/>
            <person name="Lobanov A.V."/>
            <person name="Zhang Y."/>
            <person name="Collier J.L."/>
            <person name="Wurch L.L."/>
            <person name="Kustka A.B."/>
            <person name="Dill B.D."/>
            <person name="Shah M."/>
            <person name="VerBerkmoes N.C."/>
            <person name="Kuo A."/>
            <person name="Terry A."/>
            <person name="Pangilinan J."/>
            <person name="Lindquist E.A."/>
            <person name="Lucas S."/>
            <person name="Paulsen I.T."/>
            <person name="Hattenrath-Lehmann T.K."/>
            <person name="Talmage S.C."/>
            <person name="Walker E.A."/>
            <person name="Koch F."/>
            <person name="Burson A.M."/>
            <person name="Marcoval M.A."/>
            <person name="Tang Y.Z."/>
            <person name="Lecleir G.R."/>
            <person name="Coyne K.J."/>
            <person name="Berg G.M."/>
            <person name="Bertrand E.M."/>
            <person name="Saito M.A."/>
            <person name="Gladyshev V.N."/>
            <person name="Grigoriev I.V."/>
        </authorList>
    </citation>
    <scope>NUCLEOTIDE SEQUENCE [LARGE SCALE GENOMIC DNA]</scope>
    <source>
        <strain evidence="4">CCMP 1984</strain>
    </source>
</reference>
<dbReference type="Pfam" id="PF13649">
    <property type="entry name" value="Methyltransf_25"/>
    <property type="match status" value="1"/>
</dbReference>
<evidence type="ECO:0000313" key="4">
    <source>
        <dbReference type="Proteomes" id="UP000002729"/>
    </source>
</evidence>
<evidence type="ECO:0000259" key="2">
    <source>
        <dbReference type="Pfam" id="PF13649"/>
    </source>
</evidence>
<keyword evidence="4" id="KW-1185">Reference proteome</keyword>
<dbReference type="EMBL" id="GL833127">
    <property type="protein sequence ID" value="EGB08513.1"/>
    <property type="molecule type" value="Genomic_DNA"/>
</dbReference>
<organism evidence="4">
    <name type="scientific">Aureococcus anophagefferens</name>
    <name type="common">Harmful bloom alga</name>
    <dbReference type="NCBI Taxonomy" id="44056"/>
    <lineage>
        <taxon>Eukaryota</taxon>
        <taxon>Sar</taxon>
        <taxon>Stramenopiles</taxon>
        <taxon>Ochrophyta</taxon>
        <taxon>Pelagophyceae</taxon>
        <taxon>Pelagomonadales</taxon>
        <taxon>Pelagomonadaceae</taxon>
        <taxon>Aureococcus</taxon>
    </lineage>
</organism>
<keyword evidence="1" id="KW-0732">Signal</keyword>
<dbReference type="GeneID" id="20224524"/>
<feature type="signal peptide" evidence="1">
    <location>
        <begin position="1"/>
        <end position="15"/>
    </location>
</feature>
<proteinExistence type="predicted"/>
<dbReference type="RefSeq" id="XP_009036523.1">
    <property type="nucleotide sequence ID" value="XM_009038275.1"/>
</dbReference>
<evidence type="ECO:0000313" key="3">
    <source>
        <dbReference type="EMBL" id="EGB08513.1"/>
    </source>
</evidence>
<dbReference type="InterPro" id="IPR041698">
    <property type="entry name" value="Methyltransf_25"/>
</dbReference>
<feature type="chain" id="PRO_5012971777" description="Methyltransferase domain-containing protein" evidence="1">
    <location>
        <begin position="16"/>
        <end position="171"/>
    </location>
</feature>
<gene>
    <name evidence="3" type="ORF">AURANDRAFT_63831</name>
</gene>
<dbReference type="Proteomes" id="UP000002729">
    <property type="component" value="Unassembled WGS sequence"/>
</dbReference>
<accession>F0Y7Y7</accession>
<sequence>MRAALLCALLGVADGLRTSIAGHPVRRVDDAATGLFVYALGAGTGLPSLAAARAGAKVLATDRDATSLAYAAAAADDQGLALATAVFDVADFAAPLPPADVVVVADVFVTDAVAAACGRRVGEALRRGSTCVVADARRSTRDAFLAALRAEGFSGAFGASEDPPLLLLDGE</sequence>
<dbReference type="InParanoid" id="F0Y7Y7"/>